<dbReference type="PANTHER" id="PTHR48462">
    <property type="entry name" value="PROTEIN, PUTATIVE-RELATED"/>
    <property type="match status" value="1"/>
</dbReference>
<evidence type="ECO:0008006" key="3">
    <source>
        <dbReference type="Google" id="ProtNLM"/>
    </source>
</evidence>
<gene>
    <name evidence="1" type="ORF">PGLA1383_LOCUS6503</name>
</gene>
<dbReference type="OrthoDB" id="7485566at2759"/>
<evidence type="ECO:0000313" key="1">
    <source>
        <dbReference type="EMBL" id="CAE8587669.1"/>
    </source>
</evidence>
<evidence type="ECO:0000313" key="2">
    <source>
        <dbReference type="Proteomes" id="UP000654075"/>
    </source>
</evidence>
<accession>A0A813DQF9</accession>
<comment type="caution">
    <text evidence="1">The sequence shown here is derived from an EMBL/GenBank/DDBJ whole genome shotgun (WGS) entry which is preliminary data.</text>
</comment>
<dbReference type="PANTHER" id="PTHR48462:SF1">
    <property type="entry name" value="PROTEIN, PUTATIVE-RELATED"/>
    <property type="match status" value="1"/>
</dbReference>
<reference evidence="1" key="1">
    <citation type="submission" date="2021-02" db="EMBL/GenBank/DDBJ databases">
        <authorList>
            <person name="Dougan E. K."/>
            <person name="Rhodes N."/>
            <person name="Thang M."/>
            <person name="Chan C."/>
        </authorList>
    </citation>
    <scope>NUCLEOTIDE SEQUENCE</scope>
</reference>
<proteinExistence type="predicted"/>
<organism evidence="1 2">
    <name type="scientific">Polarella glacialis</name>
    <name type="common">Dinoflagellate</name>
    <dbReference type="NCBI Taxonomy" id="89957"/>
    <lineage>
        <taxon>Eukaryota</taxon>
        <taxon>Sar</taxon>
        <taxon>Alveolata</taxon>
        <taxon>Dinophyceae</taxon>
        <taxon>Suessiales</taxon>
        <taxon>Suessiaceae</taxon>
        <taxon>Polarella</taxon>
    </lineage>
</organism>
<dbReference type="Proteomes" id="UP000654075">
    <property type="component" value="Unassembled WGS sequence"/>
</dbReference>
<dbReference type="AlphaFoldDB" id="A0A813DQF9"/>
<dbReference type="EMBL" id="CAJNNV010002707">
    <property type="protein sequence ID" value="CAE8587669.1"/>
    <property type="molecule type" value="Genomic_DNA"/>
</dbReference>
<sequence length="711" mass="76551">MAPDNSVDLVDKVLRSFPLDSAAGPSGLRVQHLLDARTSDQGNSMIEQQAEVVHLLARGMAPHDLAQHLAGASLMALDKPHRGVRPIASGEVLRRITGKCLCSVVKETAQTFFKPSQVGVACPFGVDAAIQSCRAWTQREHGNRAKGLVKLDFRSAFNCVDRGAALRQIRHNFPELARWAQWCVMQNLLTFCLEPTLCTRPQESSKAALLGPLIFSATIQPLISELKHLSVNGQKLDLTAFHLDDGLLAGSSEVVAAGLALVHNRCAEFGLSLNIGKCELVLTTATLADNLSAAFPDALLRNPETNFSRAALSRNFELLGAAIGDRDHCEDFAASRIAGAAELLAQLAKLEDPQVATRLMRNCAGVCKITHCMRTTPPHLQHNALQDFDSMIRATFCSATGLLLTNNEWAQAGRGFKQAGLGLRSASLHAEAACLASACSSRDACRLLDPDFVLDTNIVASNFGQSLSTYSAKLPPDKQVEPQAILGRRQQALSEALDTANFEAQLTDACLIDEAIYDRAHLAIRVRHNKLRKTVFAFARTAGANPELEKLDLLLPQQPGDQQRRPADIYLPTWTNGSPTALDSAITAPQRNAIIDLAAREGLAAAQAHFRTKRGFLGTEAACALAGVVFQPMVVETSGAWSAEALFVFRQLAKAVAVRQGAVQHTVLRELLQRTSACIRRATAAAHLRRSANEVATSALHASVELAADGA</sequence>
<protein>
    <recommendedName>
        <fullName evidence="3">Reverse transcriptase domain-containing protein</fullName>
    </recommendedName>
</protein>
<name>A0A813DQF9_POLGL</name>
<keyword evidence="2" id="KW-1185">Reference proteome</keyword>